<proteinExistence type="predicted"/>
<dbReference type="NCBIfam" id="TIGR03936">
    <property type="entry name" value="sam_1_link_chp"/>
    <property type="match status" value="1"/>
</dbReference>
<reference evidence="2" key="1">
    <citation type="journal article" date="2020" name="mSystems">
        <title>Genome- and Community-Level Interaction Insights into Carbon Utilization and Element Cycling Functions of Hydrothermarchaeota in Hydrothermal Sediment.</title>
        <authorList>
            <person name="Zhou Z."/>
            <person name="Liu Y."/>
            <person name="Xu W."/>
            <person name="Pan J."/>
            <person name="Luo Z.H."/>
            <person name="Li M."/>
        </authorList>
    </citation>
    <scope>NUCLEOTIDE SEQUENCE [LARGE SCALE GENOMIC DNA]</scope>
    <source>
        <strain evidence="2">HyVt-533</strain>
    </source>
</reference>
<dbReference type="NCBIfam" id="TIGR03960">
    <property type="entry name" value="rSAM_fuse_unch"/>
    <property type="match status" value="1"/>
</dbReference>
<comment type="caution">
    <text evidence="2">The sequence shown here is derived from an EMBL/GenBank/DDBJ whole genome shotgun (WGS) entry which is preliminary data.</text>
</comment>
<dbReference type="Gene3D" id="3.40.50.280">
    <property type="entry name" value="Cobalamin-binding domain"/>
    <property type="match status" value="1"/>
</dbReference>
<dbReference type="Pfam" id="PF04055">
    <property type="entry name" value="Radical_SAM"/>
    <property type="match status" value="1"/>
</dbReference>
<dbReference type="AlphaFoldDB" id="A0A7V5U257"/>
<dbReference type="Pfam" id="PF19864">
    <property type="entry name" value="Radical_SAM_N2"/>
    <property type="match status" value="1"/>
</dbReference>
<dbReference type="PROSITE" id="PS51918">
    <property type="entry name" value="RADICAL_SAM"/>
    <property type="match status" value="1"/>
</dbReference>
<dbReference type="SFLD" id="SFLDG01082">
    <property type="entry name" value="B12-binding_domain_containing"/>
    <property type="match status" value="1"/>
</dbReference>
<protein>
    <submittedName>
        <fullName evidence="2">TIGR03960 family B12-binding radical SAM protein</fullName>
    </submittedName>
</protein>
<feature type="domain" description="Radical SAM core" evidence="1">
    <location>
        <begin position="255"/>
        <end position="485"/>
    </location>
</feature>
<dbReference type="Gene3D" id="3.80.30.20">
    <property type="entry name" value="tm_1862 like domain"/>
    <property type="match status" value="1"/>
</dbReference>
<name>A0A7V5U257_9BACT</name>
<dbReference type="GO" id="GO:0003824">
    <property type="term" value="F:catalytic activity"/>
    <property type="evidence" value="ECO:0007669"/>
    <property type="project" value="InterPro"/>
</dbReference>
<dbReference type="SFLD" id="SFLDS00029">
    <property type="entry name" value="Radical_SAM"/>
    <property type="match status" value="1"/>
</dbReference>
<evidence type="ECO:0000313" key="2">
    <source>
        <dbReference type="EMBL" id="HHI96780.1"/>
    </source>
</evidence>
<dbReference type="InterPro" id="IPR058240">
    <property type="entry name" value="rSAM_sf"/>
</dbReference>
<dbReference type="InterPro" id="IPR018768">
    <property type="entry name" value="DUF2344"/>
</dbReference>
<gene>
    <name evidence="2" type="ORF">ENJ96_02915</name>
</gene>
<dbReference type="PANTHER" id="PTHR42731">
    <property type="entry name" value="SLL1084 PROTEIN"/>
    <property type="match status" value="1"/>
</dbReference>
<dbReference type="InterPro" id="IPR023404">
    <property type="entry name" value="rSAM_horseshoe"/>
</dbReference>
<organism evidence="2">
    <name type="scientific">Thermodesulfatator atlanticus</name>
    <dbReference type="NCBI Taxonomy" id="501497"/>
    <lineage>
        <taxon>Bacteria</taxon>
        <taxon>Pseudomonadati</taxon>
        <taxon>Thermodesulfobacteriota</taxon>
        <taxon>Thermodesulfobacteria</taxon>
        <taxon>Thermodesulfobacteriales</taxon>
        <taxon>Thermodesulfatatoraceae</taxon>
        <taxon>Thermodesulfatator</taxon>
    </lineage>
</organism>
<dbReference type="PANTHER" id="PTHR42731:SF1">
    <property type="entry name" value="RADICAL SAM DOMAIN PROTEIN"/>
    <property type="match status" value="1"/>
</dbReference>
<dbReference type="Pfam" id="PF10105">
    <property type="entry name" value="DUF2344"/>
    <property type="match status" value="1"/>
</dbReference>
<dbReference type="SMART" id="SM00729">
    <property type="entry name" value="Elp3"/>
    <property type="match status" value="1"/>
</dbReference>
<evidence type="ECO:0000259" key="1">
    <source>
        <dbReference type="PROSITE" id="PS51918"/>
    </source>
</evidence>
<sequence length="816" mass="92537">MKDWARVWENIIARVRRPSRYVGREVNARSSTSFEEASLKICLIFPDLYEIGMSHIGLHLLYLILKERPGYFVDRAYAPARDLEAILRQEKVPLLSLEAKRPLKDFDVLGISYPYELCATNIVNILDLAGLPALAKDRPAPFPLILGGGSAVANPEPVAPFYDAIIIGEAEEAILEIAETVRQAKEGGATKAELLEALSAIEGVYVPSFFEPVYQGETFVGLKPLKPGYEKIKRRILPQLDQVPYPYRPPVPWAEITHDRLAIEISRGCTRGCRFCQASSIYRPVRERPIERILALAEEGLAATGWDEVSFLSLSAGDYSCLTELIVAFNRRFLPEKVALSLPSLRVGSLNQTIIKEIKKVRKTGFTLAPEAGTERLRRVINKDISEEALWETARLAFEAGWRHLKLYFMIGLPTETPEDLEGIVSLARRLTRIKGKMGPQVNVSVSTFIPKPHTAFQWEEQINLAETEARLSFLRARLKGRKLRFKWHKPEQSFLEGVFSRGDRRLADLIYLAFQLGARLDGWSDELRFDLWRTAAQKLGLDLERYLSARALLAPLPWDHIDLGVTKEFLLQEREKALGQEVSPDCRWARCLKCGVCDFKRIKNQLVKECKLPPIVSVSREEEEGRFTYRLVYQKIGWARFLSQLEVMRAFHRAVRRARLPVSFSEGFHPLPRLSFARALPVGVESHYEVAALELRRRLTPREVKERLNEVLVPELAVKEVRFSSPEAALKLPEEVTYEIILPAPVTQEQVAAFLAQRSVTLVVRRGKKEKEIEIRPYVVSLTLKEPQVLELVLFEPAQGGVRAVEVVAALLGTT</sequence>
<dbReference type="GO" id="GO:0051536">
    <property type="term" value="F:iron-sulfur cluster binding"/>
    <property type="evidence" value="ECO:0007669"/>
    <property type="project" value="InterPro"/>
</dbReference>
<dbReference type="CDD" id="cd01335">
    <property type="entry name" value="Radical_SAM"/>
    <property type="match status" value="1"/>
</dbReference>
<dbReference type="Proteomes" id="UP000886101">
    <property type="component" value="Unassembled WGS sequence"/>
</dbReference>
<dbReference type="EMBL" id="DROK01000084">
    <property type="protein sequence ID" value="HHI96780.1"/>
    <property type="molecule type" value="Genomic_DNA"/>
</dbReference>
<accession>A0A7V5U257</accession>
<dbReference type="InterPro" id="IPR007197">
    <property type="entry name" value="rSAM"/>
</dbReference>
<dbReference type="SUPFAM" id="SSF102114">
    <property type="entry name" value="Radical SAM enzymes"/>
    <property type="match status" value="1"/>
</dbReference>
<feature type="non-terminal residue" evidence="2">
    <location>
        <position position="816"/>
    </location>
</feature>
<dbReference type="InterPro" id="IPR045784">
    <property type="entry name" value="Radical_SAM_N2"/>
</dbReference>
<dbReference type="InterPro" id="IPR006638">
    <property type="entry name" value="Elp3/MiaA/NifB-like_rSAM"/>
</dbReference>
<dbReference type="InterPro" id="IPR023862">
    <property type="entry name" value="CHP03960_rSAM"/>
</dbReference>